<reference evidence="3 4" key="1">
    <citation type="journal article" date="2017" name="Genome Announc.">
        <title>Draft Genome Sequence of Romboutsia weinsteinii sp. nov. Strain CCRI-19649(T) Isolated from Surface Water.</title>
        <authorList>
            <person name="Maheux A.F."/>
            <person name="Boudreau D.K."/>
            <person name="Berube E."/>
            <person name="Boissinot M."/>
            <person name="Cantin P."/>
            <person name="Raymond F."/>
            <person name="Corbeil J."/>
            <person name="Omar R.F."/>
            <person name="Bergeron M.G."/>
        </authorList>
    </citation>
    <scope>NUCLEOTIDE SEQUENCE [LARGE SCALE GENOMIC DNA]</scope>
    <source>
        <strain evidence="3 4">CCRI-19649</strain>
    </source>
</reference>
<dbReference type="Proteomes" id="UP000215694">
    <property type="component" value="Unassembled WGS sequence"/>
</dbReference>
<dbReference type="AlphaFoldDB" id="A0A255IDT9"/>
<evidence type="ECO:0000313" key="3">
    <source>
        <dbReference type="EMBL" id="RDY29371.1"/>
    </source>
</evidence>
<dbReference type="OrthoDB" id="9978948at2"/>
<organism evidence="3 4">
    <name type="scientific">Romboutsia weinsteinii</name>
    <dbReference type="NCBI Taxonomy" id="2020949"/>
    <lineage>
        <taxon>Bacteria</taxon>
        <taxon>Bacillati</taxon>
        <taxon>Bacillota</taxon>
        <taxon>Clostridia</taxon>
        <taxon>Peptostreptococcales</taxon>
        <taxon>Peptostreptococcaceae</taxon>
        <taxon>Romboutsia</taxon>
    </lineage>
</organism>
<protein>
    <submittedName>
        <fullName evidence="3">Uncharacterized protein</fullName>
    </submittedName>
</protein>
<accession>A0A255IDT9</accession>
<evidence type="ECO:0000256" key="2">
    <source>
        <dbReference type="SAM" id="SignalP"/>
    </source>
</evidence>
<feature type="signal peptide" evidence="2">
    <location>
        <begin position="1"/>
        <end position="24"/>
    </location>
</feature>
<dbReference type="RefSeq" id="WP_094367712.1">
    <property type="nucleotide sequence ID" value="NZ_NOJY02000002.1"/>
</dbReference>
<keyword evidence="4" id="KW-1185">Reference proteome</keyword>
<dbReference type="EMBL" id="NOJY02000002">
    <property type="protein sequence ID" value="RDY29371.1"/>
    <property type="molecule type" value="Genomic_DNA"/>
</dbReference>
<evidence type="ECO:0000256" key="1">
    <source>
        <dbReference type="SAM" id="MobiDB-lite"/>
    </source>
</evidence>
<gene>
    <name evidence="3" type="ORF">CHL78_001340</name>
</gene>
<sequence length="88" mass="9829">MKKIIIGTLGMGLVIGAMSMTSFANERNTNVSDVDLNNRVNAESTFKVINQETTQYQNLDNNNDSNTPNQGNRNQYMNPANCCAYNYN</sequence>
<evidence type="ECO:0000313" key="4">
    <source>
        <dbReference type="Proteomes" id="UP000215694"/>
    </source>
</evidence>
<feature type="compositionally biased region" description="Low complexity" evidence="1">
    <location>
        <begin position="58"/>
        <end position="72"/>
    </location>
</feature>
<name>A0A255IDT9_9FIRM</name>
<feature type="region of interest" description="Disordered" evidence="1">
    <location>
        <begin position="53"/>
        <end position="75"/>
    </location>
</feature>
<keyword evidence="2" id="KW-0732">Signal</keyword>
<feature type="chain" id="PRO_5013507356" evidence="2">
    <location>
        <begin position="25"/>
        <end position="88"/>
    </location>
</feature>
<comment type="caution">
    <text evidence="3">The sequence shown here is derived from an EMBL/GenBank/DDBJ whole genome shotgun (WGS) entry which is preliminary data.</text>
</comment>
<proteinExistence type="predicted"/>